<name>A0AAN9KA54_CANGL</name>
<evidence type="ECO:0000313" key="2">
    <source>
        <dbReference type="Proteomes" id="UP001367508"/>
    </source>
</evidence>
<accession>A0AAN9KA54</accession>
<gene>
    <name evidence="1" type="ORF">VNO77_37528</name>
</gene>
<comment type="caution">
    <text evidence="1">The sequence shown here is derived from an EMBL/GenBank/DDBJ whole genome shotgun (WGS) entry which is preliminary data.</text>
</comment>
<evidence type="ECO:0000313" key="1">
    <source>
        <dbReference type="EMBL" id="KAK7313109.1"/>
    </source>
</evidence>
<keyword evidence="2" id="KW-1185">Reference proteome</keyword>
<protein>
    <submittedName>
        <fullName evidence="1">Uncharacterized protein</fullName>
    </submittedName>
</protein>
<proteinExistence type="predicted"/>
<sequence>MGVRDDMIKELITGAKLHDEVDEVAILVNCIQLDDVELAISKPHNRYRLLVVHKDHGLVTRVGGSAFRIMGVGDDMIEELTGTKLHNEVDGVAILFWILVHHSHEVMVMHNDHGLATGVGGGAFEIMALGDDMIKELTTGAKLHDEKHQETKLNGSERGIIVISKKQEVLKFWMLVHHSYEVLVIHKDHGLVTRVDGGAFRIMGVGDDMIEELTGTKLHNVVDGVAILVSAL</sequence>
<reference evidence="1 2" key="1">
    <citation type="submission" date="2024-01" db="EMBL/GenBank/DDBJ databases">
        <title>The genomes of 5 underutilized Papilionoideae crops provide insights into root nodulation and disease resistanc.</title>
        <authorList>
            <person name="Jiang F."/>
        </authorList>
    </citation>
    <scope>NUCLEOTIDE SEQUENCE [LARGE SCALE GENOMIC DNA]</scope>
    <source>
        <strain evidence="1">LVBAO_FW01</strain>
        <tissue evidence="1">Leaves</tissue>
    </source>
</reference>
<dbReference type="EMBL" id="JAYMYQ010000009">
    <property type="protein sequence ID" value="KAK7313109.1"/>
    <property type="molecule type" value="Genomic_DNA"/>
</dbReference>
<dbReference type="AlphaFoldDB" id="A0AAN9KA54"/>
<dbReference type="Proteomes" id="UP001367508">
    <property type="component" value="Unassembled WGS sequence"/>
</dbReference>
<organism evidence="1 2">
    <name type="scientific">Canavalia gladiata</name>
    <name type="common">Sword bean</name>
    <name type="synonym">Dolichos gladiatus</name>
    <dbReference type="NCBI Taxonomy" id="3824"/>
    <lineage>
        <taxon>Eukaryota</taxon>
        <taxon>Viridiplantae</taxon>
        <taxon>Streptophyta</taxon>
        <taxon>Embryophyta</taxon>
        <taxon>Tracheophyta</taxon>
        <taxon>Spermatophyta</taxon>
        <taxon>Magnoliopsida</taxon>
        <taxon>eudicotyledons</taxon>
        <taxon>Gunneridae</taxon>
        <taxon>Pentapetalae</taxon>
        <taxon>rosids</taxon>
        <taxon>fabids</taxon>
        <taxon>Fabales</taxon>
        <taxon>Fabaceae</taxon>
        <taxon>Papilionoideae</taxon>
        <taxon>50 kb inversion clade</taxon>
        <taxon>NPAAA clade</taxon>
        <taxon>indigoferoid/millettioid clade</taxon>
        <taxon>Phaseoleae</taxon>
        <taxon>Canavalia</taxon>
    </lineage>
</organism>